<evidence type="ECO:0000256" key="6">
    <source>
        <dbReference type="ARBA" id="ARBA00022824"/>
    </source>
</evidence>
<feature type="transmembrane region" description="Helical" evidence="13">
    <location>
        <begin position="88"/>
        <end position="115"/>
    </location>
</feature>
<dbReference type="Pfam" id="PF01124">
    <property type="entry name" value="MAPEG"/>
    <property type="match status" value="1"/>
</dbReference>
<dbReference type="SUPFAM" id="SSF161084">
    <property type="entry name" value="MAPEG domain-like"/>
    <property type="match status" value="1"/>
</dbReference>
<protein>
    <recommendedName>
        <fullName evidence="11">Microsomal glutathione S-transferase 1</fullName>
        <ecNumber evidence="3">2.5.1.18</ecNumber>
    </recommendedName>
</protein>
<feature type="transmembrane region" description="Helical" evidence="13">
    <location>
        <begin position="20"/>
        <end position="42"/>
    </location>
</feature>
<dbReference type="InterPro" id="IPR040162">
    <property type="entry name" value="MGST1-like"/>
</dbReference>
<evidence type="ECO:0000256" key="1">
    <source>
        <dbReference type="ARBA" id="ARBA00003701"/>
    </source>
</evidence>
<evidence type="ECO:0000256" key="8">
    <source>
        <dbReference type="ARBA" id="ARBA00022990"/>
    </source>
</evidence>
<evidence type="ECO:0000313" key="14">
    <source>
        <dbReference type="EMBL" id="ATB41801.1"/>
    </source>
</evidence>
<feature type="transmembrane region" description="Helical" evidence="13">
    <location>
        <begin position="135"/>
        <end position="154"/>
    </location>
</feature>
<gene>
    <name evidence="14" type="ORF">CYFUS_007271</name>
</gene>
<keyword evidence="8" id="KW-0007">Acetylation</keyword>
<dbReference type="GO" id="GO:0004364">
    <property type="term" value="F:glutathione transferase activity"/>
    <property type="evidence" value="ECO:0007669"/>
    <property type="project" value="UniProtKB-EC"/>
</dbReference>
<dbReference type="GO" id="GO:0016020">
    <property type="term" value="C:membrane"/>
    <property type="evidence" value="ECO:0007669"/>
    <property type="project" value="InterPro"/>
</dbReference>
<comment type="subcellular location">
    <subcellularLocation>
        <location evidence="2">Endoplasmic reticulum membrane</location>
        <topology evidence="2">Multi-pass membrane protein</topology>
    </subcellularLocation>
</comment>
<keyword evidence="6" id="KW-0256">Endoplasmic reticulum</keyword>
<accession>A0A250JEH8</accession>
<evidence type="ECO:0000256" key="11">
    <source>
        <dbReference type="ARBA" id="ARBA00039397"/>
    </source>
</evidence>
<dbReference type="PANTHER" id="PTHR10689:SF6">
    <property type="entry name" value="MICROSOMAL GLUTATHIONE S-TRANSFERASE 1"/>
    <property type="match status" value="1"/>
</dbReference>
<proteinExistence type="predicted"/>
<keyword evidence="5 13" id="KW-0812">Transmembrane</keyword>
<organism evidence="14 15">
    <name type="scientific">Cystobacter fuscus</name>
    <dbReference type="NCBI Taxonomy" id="43"/>
    <lineage>
        <taxon>Bacteria</taxon>
        <taxon>Pseudomonadati</taxon>
        <taxon>Myxococcota</taxon>
        <taxon>Myxococcia</taxon>
        <taxon>Myxococcales</taxon>
        <taxon>Cystobacterineae</taxon>
        <taxon>Archangiaceae</taxon>
        <taxon>Cystobacter</taxon>
    </lineage>
</organism>
<evidence type="ECO:0000256" key="9">
    <source>
        <dbReference type="ARBA" id="ARBA00023136"/>
    </source>
</evidence>
<comment type="catalytic activity">
    <reaction evidence="12">
        <text>RX + glutathione = an S-substituted glutathione + a halide anion + H(+)</text>
        <dbReference type="Rhea" id="RHEA:16437"/>
        <dbReference type="ChEBI" id="CHEBI:15378"/>
        <dbReference type="ChEBI" id="CHEBI:16042"/>
        <dbReference type="ChEBI" id="CHEBI:17792"/>
        <dbReference type="ChEBI" id="CHEBI:57925"/>
        <dbReference type="ChEBI" id="CHEBI:90779"/>
        <dbReference type="EC" id="2.5.1.18"/>
    </reaction>
    <physiologicalReaction direction="left-to-right" evidence="12">
        <dbReference type="Rhea" id="RHEA:16438"/>
    </physiologicalReaction>
</comment>
<evidence type="ECO:0000256" key="5">
    <source>
        <dbReference type="ARBA" id="ARBA00022692"/>
    </source>
</evidence>
<dbReference type="EMBL" id="CP022098">
    <property type="protein sequence ID" value="ATB41801.1"/>
    <property type="molecule type" value="Genomic_DNA"/>
</dbReference>
<dbReference type="InterPro" id="IPR023352">
    <property type="entry name" value="MAPEG-like_dom_sf"/>
</dbReference>
<reference evidence="14 15" key="1">
    <citation type="submission" date="2017-06" db="EMBL/GenBank/DDBJ databases">
        <title>Sequencing and comparative analysis of myxobacterial genomes.</title>
        <authorList>
            <person name="Rupp O."/>
            <person name="Goesmann A."/>
            <person name="Sogaard-Andersen L."/>
        </authorList>
    </citation>
    <scope>NUCLEOTIDE SEQUENCE [LARGE SCALE GENOMIC DNA]</scope>
    <source>
        <strain evidence="14 15">DSM 52655</strain>
    </source>
</reference>
<evidence type="ECO:0000256" key="10">
    <source>
        <dbReference type="ARBA" id="ARBA00038540"/>
    </source>
</evidence>
<dbReference type="AlphaFoldDB" id="A0A250JEH8"/>
<comment type="subunit">
    <text evidence="10">Homotrimer; The trimer binds only one molecule of glutathione.</text>
</comment>
<keyword evidence="4" id="KW-0808">Transferase</keyword>
<dbReference type="EC" id="2.5.1.18" evidence="3"/>
<evidence type="ECO:0000256" key="3">
    <source>
        <dbReference type="ARBA" id="ARBA00012452"/>
    </source>
</evidence>
<keyword evidence="7 13" id="KW-1133">Transmembrane helix</keyword>
<evidence type="ECO:0000256" key="12">
    <source>
        <dbReference type="ARBA" id="ARBA00049385"/>
    </source>
</evidence>
<dbReference type="KEGG" id="cfus:CYFUS_007271"/>
<keyword evidence="9 13" id="KW-0472">Membrane</keyword>
<dbReference type="Gene3D" id="1.20.120.550">
    <property type="entry name" value="Membrane associated eicosanoid/glutathione metabolism-like domain"/>
    <property type="match status" value="1"/>
</dbReference>
<dbReference type="InterPro" id="IPR001129">
    <property type="entry name" value="Membr-assoc_MAPEG"/>
</dbReference>
<dbReference type="PANTHER" id="PTHR10689">
    <property type="entry name" value="MICROSOMAL GLUTATHIONE S-TRANSFERASE 1"/>
    <property type="match status" value="1"/>
</dbReference>
<sequence length="155" mass="16770">MNDLPFEVSPTLLIALPGLRLYALCAVLLVIKMIAVGIYTGVVRSRLKVATNSEDAARFGAQLSDVEPPEVARVLRAHRNDLENIPAFLILGLVAVLLGAPSLALKIALIVFTAARVGHSIAYLKSMQPWRSVSFGFGMLSMLTVMVLILIRVFA</sequence>
<evidence type="ECO:0000256" key="2">
    <source>
        <dbReference type="ARBA" id="ARBA00004477"/>
    </source>
</evidence>
<name>A0A250JEH8_9BACT</name>
<evidence type="ECO:0000313" key="15">
    <source>
        <dbReference type="Proteomes" id="UP000217257"/>
    </source>
</evidence>
<dbReference type="Proteomes" id="UP000217257">
    <property type="component" value="Chromosome"/>
</dbReference>
<evidence type="ECO:0000256" key="13">
    <source>
        <dbReference type="SAM" id="Phobius"/>
    </source>
</evidence>
<evidence type="ECO:0000256" key="7">
    <source>
        <dbReference type="ARBA" id="ARBA00022989"/>
    </source>
</evidence>
<dbReference type="RefSeq" id="WP_095989453.1">
    <property type="nucleotide sequence ID" value="NZ_CP022098.1"/>
</dbReference>
<comment type="function">
    <text evidence="1">Conjugation of reduced glutathione to a wide number of exogenous and endogenous hydrophobic electrophiles.</text>
</comment>
<evidence type="ECO:0000256" key="4">
    <source>
        <dbReference type="ARBA" id="ARBA00022679"/>
    </source>
</evidence>